<dbReference type="PANTHER" id="PTHR43648:SF1">
    <property type="entry name" value="ELECTRON TRANSFER FLAVOPROTEIN BETA SUBUNIT LYSINE METHYLTRANSFERASE"/>
    <property type="match status" value="1"/>
</dbReference>
<keyword evidence="3" id="KW-0687">Ribonucleoprotein</keyword>
<keyword evidence="4" id="KW-1185">Reference proteome</keyword>
<dbReference type="PATRIC" id="fig|1156395.6.peg.2301"/>
<accession>A0A1B9F2Y3</accession>
<dbReference type="InterPro" id="IPR050078">
    <property type="entry name" value="Ribosomal_L11_MeTrfase_PrmA"/>
</dbReference>
<dbReference type="SUPFAM" id="SSF53335">
    <property type="entry name" value="S-adenosyl-L-methionine-dependent methyltransferases"/>
    <property type="match status" value="1"/>
</dbReference>
<dbReference type="Proteomes" id="UP000093080">
    <property type="component" value="Unassembled WGS sequence"/>
</dbReference>
<organism evidence="3 4">
    <name type="scientific">Dissulfuribacter thermophilus</name>
    <dbReference type="NCBI Taxonomy" id="1156395"/>
    <lineage>
        <taxon>Bacteria</taxon>
        <taxon>Pseudomonadati</taxon>
        <taxon>Thermodesulfobacteriota</taxon>
        <taxon>Dissulfuribacteria</taxon>
        <taxon>Dissulfuribacterales</taxon>
        <taxon>Dissulfuribacteraceae</taxon>
        <taxon>Dissulfuribacter</taxon>
    </lineage>
</organism>
<reference evidence="3 4" key="1">
    <citation type="submission" date="2016-06" db="EMBL/GenBank/DDBJ databases">
        <title>Respiratory ammonification of nitrate coupled to the oxidation of elemental sulfur in deep-sea autotrophic thermophilic bacteria.</title>
        <authorList>
            <person name="Slobodkina G.B."/>
            <person name="Mardanov A.V."/>
            <person name="Ravin N.V."/>
            <person name="Frolova A.A."/>
            <person name="Viryasiv M.B."/>
            <person name="Chernyh N.A."/>
            <person name="Bonch-Osmolovskaya E.A."/>
            <person name="Slobodkin A.I."/>
        </authorList>
    </citation>
    <scope>NUCLEOTIDE SEQUENCE [LARGE SCALE GENOMIC DNA]</scope>
    <source>
        <strain evidence="3 4">S69</strain>
    </source>
</reference>
<name>A0A1B9F2Y3_9BACT</name>
<sequence>MQGSLILKIFNREKDLIDKIVSILNSHPVGSCLTVKKYDIETLLITGFNNDHEINKLLQLFSKSFPNDLPFSISVVDKDVDIPLNNSLLLENTLRIVPVGESKPPSPMDRTDGCIKNIFIKCQQSFGYGTHPSTRGALLALIWLFRRGNLSEKIVLDCGTGSGILSLAALFLGAKKVVGIDISQEAIKEARENAGLNNCPKERLSFLKGSALETDLQGYDLIIANMVPSVMEIFSKRLVESDLKSGAIVITSGSKSKATHHWLRQCQTGALINHNNKFKPIKSFNIEGWFTTVWEK</sequence>
<dbReference type="PANTHER" id="PTHR43648">
    <property type="entry name" value="ELECTRON TRANSFER FLAVOPROTEIN BETA SUBUNIT LYSINE METHYLTRANSFERASE"/>
    <property type="match status" value="1"/>
</dbReference>
<proteinExistence type="predicted"/>
<dbReference type="CDD" id="cd02440">
    <property type="entry name" value="AdoMet_MTases"/>
    <property type="match status" value="1"/>
</dbReference>
<dbReference type="GO" id="GO:0005840">
    <property type="term" value="C:ribosome"/>
    <property type="evidence" value="ECO:0007669"/>
    <property type="project" value="UniProtKB-KW"/>
</dbReference>
<dbReference type="STRING" id="1156395.DBT_2271"/>
<gene>
    <name evidence="3" type="ORF">DBT_2271</name>
</gene>
<dbReference type="EMBL" id="MAGO01000014">
    <property type="protein sequence ID" value="OCC14282.1"/>
    <property type="molecule type" value="Genomic_DNA"/>
</dbReference>
<dbReference type="Gene3D" id="3.40.50.150">
    <property type="entry name" value="Vaccinia Virus protein VP39"/>
    <property type="match status" value="1"/>
</dbReference>
<keyword evidence="3" id="KW-0689">Ribosomal protein</keyword>
<dbReference type="Pfam" id="PF06325">
    <property type="entry name" value="PrmA"/>
    <property type="match status" value="1"/>
</dbReference>
<dbReference type="AlphaFoldDB" id="A0A1B9F2Y3"/>
<dbReference type="GO" id="GO:0008276">
    <property type="term" value="F:protein methyltransferase activity"/>
    <property type="evidence" value="ECO:0007669"/>
    <property type="project" value="TreeGrafter"/>
</dbReference>
<keyword evidence="2 3" id="KW-0808">Transferase</keyword>
<evidence type="ECO:0000256" key="2">
    <source>
        <dbReference type="ARBA" id="ARBA00022679"/>
    </source>
</evidence>
<dbReference type="RefSeq" id="WP_067620400.1">
    <property type="nucleotide sequence ID" value="NZ_MAGO01000014.1"/>
</dbReference>
<keyword evidence="1 3" id="KW-0489">Methyltransferase</keyword>
<dbReference type="InterPro" id="IPR029063">
    <property type="entry name" value="SAM-dependent_MTases_sf"/>
</dbReference>
<comment type="caution">
    <text evidence="3">The sequence shown here is derived from an EMBL/GenBank/DDBJ whole genome shotgun (WGS) entry which is preliminary data.</text>
</comment>
<dbReference type="GO" id="GO:0032259">
    <property type="term" value="P:methylation"/>
    <property type="evidence" value="ECO:0007669"/>
    <property type="project" value="UniProtKB-KW"/>
</dbReference>
<evidence type="ECO:0000313" key="4">
    <source>
        <dbReference type="Proteomes" id="UP000093080"/>
    </source>
</evidence>
<protein>
    <submittedName>
        <fullName evidence="3">Ribosomal protein L11 methyltransferase</fullName>
    </submittedName>
</protein>
<evidence type="ECO:0000313" key="3">
    <source>
        <dbReference type="EMBL" id="OCC14282.1"/>
    </source>
</evidence>
<evidence type="ECO:0000256" key="1">
    <source>
        <dbReference type="ARBA" id="ARBA00022603"/>
    </source>
</evidence>